<organism evidence="2 3">
    <name type="scientific">Neolewinella aquimaris</name>
    <dbReference type="NCBI Taxonomy" id="1835722"/>
    <lineage>
        <taxon>Bacteria</taxon>
        <taxon>Pseudomonadati</taxon>
        <taxon>Bacteroidota</taxon>
        <taxon>Saprospiria</taxon>
        <taxon>Saprospirales</taxon>
        <taxon>Lewinellaceae</taxon>
        <taxon>Neolewinella</taxon>
    </lineage>
</organism>
<protein>
    <recommendedName>
        <fullName evidence="4">Type 1 periplasmic binding fold superfamily protein</fullName>
    </recommendedName>
</protein>
<dbReference type="RefSeq" id="WP_183494642.1">
    <property type="nucleotide sequence ID" value="NZ_JACIFF010000002.1"/>
</dbReference>
<feature type="signal peptide" evidence="1">
    <location>
        <begin position="1"/>
        <end position="19"/>
    </location>
</feature>
<keyword evidence="1" id="KW-0732">Signal</keyword>
<sequence>MIRIYLPLFLSLILLSACGSDDDPVIENEEELITELVYTLQPVGGGDEVIMAFSDPDGDGGLNPAIQVNRNLVANTTYEGSITIKNLSDNTTVDVTAEVQAEARDHQFFFVPGQGLNVDLSYLDSDGDGNPVGLRTELRANDPSSGNLVIILRHEPDKSATGVSISDPAGAGGATDIEISFPVSISN</sequence>
<accession>A0A840DZQ8</accession>
<evidence type="ECO:0000313" key="2">
    <source>
        <dbReference type="EMBL" id="MBB4078390.1"/>
    </source>
</evidence>
<reference evidence="2 3" key="1">
    <citation type="submission" date="2020-08" db="EMBL/GenBank/DDBJ databases">
        <title>Genomic Encyclopedia of Type Strains, Phase IV (KMG-IV): sequencing the most valuable type-strain genomes for metagenomic binning, comparative biology and taxonomic classification.</title>
        <authorList>
            <person name="Goeker M."/>
        </authorList>
    </citation>
    <scope>NUCLEOTIDE SEQUENCE [LARGE SCALE GENOMIC DNA]</scope>
    <source>
        <strain evidence="2 3">DSM 105137</strain>
    </source>
</reference>
<comment type="caution">
    <text evidence="2">The sequence shown here is derived from an EMBL/GenBank/DDBJ whole genome shotgun (WGS) entry which is preliminary data.</text>
</comment>
<evidence type="ECO:0000313" key="3">
    <source>
        <dbReference type="Proteomes" id="UP000576209"/>
    </source>
</evidence>
<keyword evidence="3" id="KW-1185">Reference proteome</keyword>
<evidence type="ECO:0000256" key="1">
    <source>
        <dbReference type="SAM" id="SignalP"/>
    </source>
</evidence>
<dbReference type="PROSITE" id="PS51257">
    <property type="entry name" value="PROKAR_LIPOPROTEIN"/>
    <property type="match status" value="1"/>
</dbReference>
<feature type="chain" id="PRO_5032372172" description="Type 1 periplasmic binding fold superfamily protein" evidence="1">
    <location>
        <begin position="20"/>
        <end position="187"/>
    </location>
</feature>
<dbReference type="Proteomes" id="UP000576209">
    <property type="component" value="Unassembled WGS sequence"/>
</dbReference>
<gene>
    <name evidence="2" type="ORF">GGR28_001003</name>
</gene>
<name>A0A840DZQ8_9BACT</name>
<proteinExistence type="predicted"/>
<dbReference type="AlphaFoldDB" id="A0A840DZQ8"/>
<evidence type="ECO:0008006" key="4">
    <source>
        <dbReference type="Google" id="ProtNLM"/>
    </source>
</evidence>
<dbReference type="EMBL" id="JACIFF010000002">
    <property type="protein sequence ID" value="MBB4078390.1"/>
    <property type="molecule type" value="Genomic_DNA"/>
</dbReference>